<feature type="transmembrane region" description="Helical" evidence="8">
    <location>
        <begin position="322"/>
        <end position="345"/>
    </location>
</feature>
<feature type="region of interest" description="Disordered" evidence="7">
    <location>
        <begin position="1"/>
        <end position="23"/>
    </location>
</feature>
<name>A0A066TRL7_9PSEU</name>
<evidence type="ECO:0000256" key="7">
    <source>
        <dbReference type="SAM" id="MobiDB-lite"/>
    </source>
</evidence>
<reference evidence="10 11" key="1">
    <citation type="submission" date="2014-05" db="EMBL/GenBank/DDBJ databases">
        <title>Draft genome sequence of Amycolatopsis rifamycinica DSM 46095.</title>
        <authorList>
            <person name="Lal R."/>
            <person name="Saxena A."/>
            <person name="Kumari R."/>
            <person name="Mukherjee U."/>
            <person name="Singh P."/>
            <person name="Sangwan N."/>
            <person name="Mahato N.K."/>
        </authorList>
    </citation>
    <scope>NUCLEOTIDE SEQUENCE [LARGE SCALE GENOMIC DNA]</scope>
    <source>
        <strain evidence="10 11">DSM 46095</strain>
    </source>
</reference>
<keyword evidence="3" id="KW-1003">Cell membrane</keyword>
<feature type="transmembrane region" description="Helical" evidence="8">
    <location>
        <begin position="104"/>
        <end position="123"/>
    </location>
</feature>
<evidence type="ECO:0000256" key="1">
    <source>
        <dbReference type="ARBA" id="ARBA00004651"/>
    </source>
</evidence>
<dbReference type="InterPro" id="IPR001958">
    <property type="entry name" value="Tet-R_TetA/multi-R_MdtG-like"/>
</dbReference>
<dbReference type="Pfam" id="PF07690">
    <property type="entry name" value="MFS_1"/>
    <property type="match status" value="1"/>
</dbReference>
<keyword evidence="5 8" id="KW-1133">Transmembrane helix</keyword>
<evidence type="ECO:0000256" key="8">
    <source>
        <dbReference type="SAM" id="Phobius"/>
    </source>
</evidence>
<feature type="transmembrane region" description="Helical" evidence="8">
    <location>
        <begin position="291"/>
        <end position="316"/>
    </location>
</feature>
<dbReference type="OrthoDB" id="4172724at2"/>
<accession>A0A066TRL7</accession>
<dbReference type="PRINTS" id="PR01035">
    <property type="entry name" value="TCRTETA"/>
</dbReference>
<dbReference type="AlphaFoldDB" id="A0A066TRL7"/>
<dbReference type="Gene3D" id="1.20.1250.20">
    <property type="entry name" value="MFS general substrate transporter like domains"/>
    <property type="match status" value="1"/>
</dbReference>
<feature type="domain" description="Major facilitator superfamily (MFS) profile" evidence="9">
    <location>
        <begin position="38"/>
        <end position="476"/>
    </location>
</feature>
<dbReference type="SUPFAM" id="SSF103473">
    <property type="entry name" value="MFS general substrate transporter"/>
    <property type="match status" value="1"/>
</dbReference>
<keyword evidence="11" id="KW-1185">Reference proteome</keyword>
<dbReference type="InterPro" id="IPR011701">
    <property type="entry name" value="MFS"/>
</dbReference>
<feature type="transmembrane region" description="Helical" evidence="8">
    <location>
        <begin position="382"/>
        <end position="407"/>
    </location>
</feature>
<feature type="transmembrane region" description="Helical" evidence="8">
    <location>
        <begin position="453"/>
        <end position="473"/>
    </location>
</feature>
<feature type="transmembrane region" description="Helical" evidence="8">
    <location>
        <begin position="80"/>
        <end position="97"/>
    </location>
</feature>
<feature type="transmembrane region" description="Helical" evidence="8">
    <location>
        <begin position="163"/>
        <end position="182"/>
    </location>
</feature>
<feature type="transmembrane region" description="Helical" evidence="8">
    <location>
        <begin position="357"/>
        <end position="376"/>
    </location>
</feature>
<evidence type="ECO:0000256" key="6">
    <source>
        <dbReference type="ARBA" id="ARBA00023136"/>
    </source>
</evidence>
<dbReference type="eggNOG" id="COG0477">
    <property type="taxonomic scope" value="Bacteria"/>
</dbReference>
<evidence type="ECO:0000256" key="5">
    <source>
        <dbReference type="ARBA" id="ARBA00022989"/>
    </source>
</evidence>
<dbReference type="CDD" id="cd17321">
    <property type="entry name" value="MFS_MMR_MDR_like"/>
    <property type="match status" value="1"/>
</dbReference>
<evidence type="ECO:0000259" key="9">
    <source>
        <dbReference type="PROSITE" id="PS50850"/>
    </source>
</evidence>
<evidence type="ECO:0000256" key="2">
    <source>
        <dbReference type="ARBA" id="ARBA00022448"/>
    </source>
</evidence>
<keyword evidence="6 8" id="KW-0472">Membrane</keyword>
<dbReference type="PANTHER" id="PTHR42718">
    <property type="entry name" value="MAJOR FACILITATOR SUPERFAMILY MULTIDRUG TRANSPORTER MFSC"/>
    <property type="match status" value="1"/>
</dbReference>
<feature type="transmembrane region" description="Helical" evidence="8">
    <location>
        <begin position="253"/>
        <end position="270"/>
    </location>
</feature>
<protein>
    <submittedName>
        <fullName evidence="10">MFS transporter</fullName>
    </submittedName>
</protein>
<keyword evidence="2" id="KW-0813">Transport</keyword>
<dbReference type="RefSeq" id="WP_043787100.1">
    <property type="nucleotide sequence ID" value="NZ_JMQI01000068.1"/>
</dbReference>
<feature type="transmembrane region" description="Helical" evidence="8">
    <location>
        <begin position="36"/>
        <end position="60"/>
    </location>
</feature>
<feature type="compositionally biased region" description="Low complexity" evidence="7">
    <location>
        <begin position="7"/>
        <end position="23"/>
    </location>
</feature>
<dbReference type="GO" id="GO:0005886">
    <property type="term" value="C:plasma membrane"/>
    <property type="evidence" value="ECO:0007669"/>
    <property type="project" value="UniProtKB-SubCell"/>
</dbReference>
<evidence type="ECO:0000256" key="4">
    <source>
        <dbReference type="ARBA" id="ARBA00022692"/>
    </source>
</evidence>
<comment type="caution">
    <text evidence="10">The sequence shown here is derived from an EMBL/GenBank/DDBJ whole genome shotgun (WGS) entry which is preliminary data.</text>
</comment>
<gene>
    <name evidence="10" type="ORF">DV20_33885</name>
</gene>
<comment type="subcellular location">
    <subcellularLocation>
        <location evidence="1">Cell membrane</location>
        <topology evidence="1">Multi-pass membrane protein</topology>
    </subcellularLocation>
</comment>
<dbReference type="EMBL" id="JMQI01000068">
    <property type="protein sequence ID" value="KDN17811.1"/>
    <property type="molecule type" value="Genomic_DNA"/>
</dbReference>
<dbReference type="GO" id="GO:0022857">
    <property type="term" value="F:transmembrane transporter activity"/>
    <property type="evidence" value="ECO:0007669"/>
    <property type="project" value="InterPro"/>
</dbReference>
<dbReference type="STRING" id="287986.DV20_33885"/>
<dbReference type="InterPro" id="IPR036259">
    <property type="entry name" value="MFS_trans_sf"/>
</dbReference>
<dbReference type="PANTHER" id="PTHR42718:SF47">
    <property type="entry name" value="METHYL VIOLOGEN RESISTANCE PROTEIN SMVA"/>
    <property type="match status" value="1"/>
</dbReference>
<keyword evidence="4 8" id="KW-0812">Transmembrane</keyword>
<proteinExistence type="predicted"/>
<evidence type="ECO:0000256" key="3">
    <source>
        <dbReference type="ARBA" id="ARBA00022475"/>
    </source>
</evidence>
<feature type="transmembrane region" description="Helical" evidence="8">
    <location>
        <begin position="188"/>
        <end position="209"/>
    </location>
</feature>
<feature type="transmembrane region" description="Helical" evidence="8">
    <location>
        <begin position="129"/>
        <end position="151"/>
    </location>
</feature>
<feature type="transmembrane region" description="Helical" evidence="8">
    <location>
        <begin position="428"/>
        <end position="447"/>
    </location>
</feature>
<sequence length="484" mass="49393">MTATTSAPAGRAEAPAGKAEAPAGGPAAVRAGRRAWIGLAVLALPTLLVSLDVFVLVLALPKLAVSLHADGTEQLWIMDTYGFMVAGFMVTMGTLGDRIGRRKLLLIGAAAFGGASVLAAFSTSAGMLIAARAALGIAGATLAPSTLSLIGTMFENPRQRAEAIGIWAGCFTVGAIVGPMVGGFMLEHFWWGSVFLLGVPAMVLLLVIGPKLLPEYRDETAGRLDFPSVALSLGAILPVVYGVKEIARDGLRTVPVLALGAGLIVGYVFVKRQRTLDDPLVDFSLFAAKAFRTTLGGMLLFSMLGGTTMLFVAQFFQLAQHLTPVGAALGLLPGMAASTVSFLAAPVLARRVRPGRLIASGVALAAAGMAILTLVAPGAGPVWPSLGFAVTSLGVGPMVALGTDLVVGSVPVRKAGAAASLAQTVNEFGYAFGLATVGTLGNAVVRSHGLPTGLHVVAGLAAAGFAVLVFFVARHLRSIRPLAV</sequence>
<evidence type="ECO:0000313" key="10">
    <source>
        <dbReference type="EMBL" id="KDN17811.1"/>
    </source>
</evidence>
<evidence type="ECO:0000313" key="11">
    <source>
        <dbReference type="Proteomes" id="UP000027345"/>
    </source>
</evidence>
<organism evidence="10 11">
    <name type="scientific">Amycolatopsis rifamycinica</name>
    <dbReference type="NCBI Taxonomy" id="287986"/>
    <lineage>
        <taxon>Bacteria</taxon>
        <taxon>Bacillati</taxon>
        <taxon>Actinomycetota</taxon>
        <taxon>Actinomycetes</taxon>
        <taxon>Pseudonocardiales</taxon>
        <taxon>Pseudonocardiaceae</taxon>
        <taxon>Amycolatopsis</taxon>
    </lineage>
</organism>
<dbReference type="PROSITE" id="PS50850">
    <property type="entry name" value="MFS"/>
    <property type="match status" value="1"/>
</dbReference>
<dbReference type="InterPro" id="IPR020846">
    <property type="entry name" value="MFS_dom"/>
</dbReference>
<dbReference type="Proteomes" id="UP000027345">
    <property type="component" value="Unassembled WGS sequence"/>
</dbReference>
<feature type="transmembrane region" description="Helical" evidence="8">
    <location>
        <begin position="221"/>
        <end position="241"/>
    </location>
</feature>